<keyword evidence="1" id="KW-0677">Repeat</keyword>
<dbReference type="Gene3D" id="1.25.40.20">
    <property type="entry name" value="Ankyrin repeat-containing domain"/>
    <property type="match status" value="1"/>
</dbReference>
<dbReference type="InterPro" id="IPR036770">
    <property type="entry name" value="Ankyrin_rpt-contain_sf"/>
</dbReference>
<dbReference type="PANTHER" id="PTHR24198:SF165">
    <property type="entry name" value="ANKYRIN REPEAT-CONTAINING PROTEIN-RELATED"/>
    <property type="match status" value="1"/>
</dbReference>
<keyword evidence="6" id="KW-1185">Reference proteome</keyword>
<feature type="compositionally biased region" description="Polar residues" evidence="4">
    <location>
        <begin position="553"/>
        <end position="562"/>
    </location>
</feature>
<keyword evidence="5" id="KW-0830">Ubiquinone</keyword>
<dbReference type="GO" id="GO:0005737">
    <property type="term" value="C:cytoplasm"/>
    <property type="evidence" value="ECO:0007669"/>
    <property type="project" value="TreeGrafter"/>
</dbReference>
<dbReference type="HOGENOM" id="CLU_025214_0_0_1"/>
<feature type="repeat" description="ANK" evidence="3">
    <location>
        <begin position="190"/>
        <end position="211"/>
    </location>
</feature>
<proteinExistence type="predicted"/>
<evidence type="ECO:0000256" key="3">
    <source>
        <dbReference type="PROSITE-ProRule" id="PRU00023"/>
    </source>
</evidence>
<reference evidence="6" key="1">
    <citation type="journal article" date="2015" name="Genome Announc.">
        <title>Genome sequence of the AIDS-associated pathogen Penicillium marneffei (ATCC18224) and its near taxonomic relative Talaromyces stipitatus (ATCC10500).</title>
        <authorList>
            <person name="Nierman W.C."/>
            <person name="Fedorova-Abrams N.D."/>
            <person name="Andrianopoulos A."/>
        </authorList>
    </citation>
    <scope>NUCLEOTIDE SEQUENCE [LARGE SCALE GENOMIC DNA]</scope>
    <source>
        <strain evidence="6">ATCC 18224 / CBS 334.59 / QM 7333</strain>
    </source>
</reference>
<feature type="repeat" description="ANK" evidence="3">
    <location>
        <begin position="264"/>
        <end position="292"/>
    </location>
</feature>
<organism evidence="5 6">
    <name type="scientific">Talaromyces marneffei (strain ATCC 18224 / CBS 334.59 / QM 7333)</name>
    <name type="common">Penicillium marneffei</name>
    <dbReference type="NCBI Taxonomy" id="441960"/>
    <lineage>
        <taxon>Eukaryota</taxon>
        <taxon>Fungi</taxon>
        <taxon>Dikarya</taxon>
        <taxon>Ascomycota</taxon>
        <taxon>Pezizomycotina</taxon>
        <taxon>Eurotiomycetes</taxon>
        <taxon>Eurotiomycetidae</taxon>
        <taxon>Eurotiales</taxon>
        <taxon>Trichocomaceae</taxon>
        <taxon>Talaromyces</taxon>
        <taxon>Talaromyces sect. Talaromyces</taxon>
    </lineage>
</organism>
<dbReference type="PROSITE" id="PS50088">
    <property type="entry name" value="ANK_REPEAT"/>
    <property type="match status" value="3"/>
</dbReference>
<dbReference type="VEuPathDB" id="FungiDB:PMAA_101110"/>
<dbReference type="PANTHER" id="PTHR24198">
    <property type="entry name" value="ANKYRIN REPEAT AND PROTEIN KINASE DOMAIN-CONTAINING PROTEIN"/>
    <property type="match status" value="1"/>
</dbReference>
<evidence type="ECO:0000256" key="1">
    <source>
        <dbReference type="ARBA" id="ARBA00022737"/>
    </source>
</evidence>
<evidence type="ECO:0000256" key="4">
    <source>
        <dbReference type="SAM" id="MobiDB-lite"/>
    </source>
</evidence>
<keyword evidence="2 3" id="KW-0040">ANK repeat</keyword>
<dbReference type="Pfam" id="PF12796">
    <property type="entry name" value="Ank_2"/>
    <property type="match status" value="1"/>
</dbReference>
<sequence>MTMALDSLPTEITLNIAYYLYPSLASLNALCQTDKRLHSILERTLYTEDVQHHRSSSVSWAARHGNLAVLRKAINLGKAQIPTRKNYAYMREDGSMKQTISFRSNRGTLYGQPGRVYYWEVGEDHPICVAARNGHNEVVRFLLDEVGCSPHIKDGQDFCLLSLAIEGGLDKELIQTFLDCGVHQYVRNINGYCPLHIAAFKGDEDLVQSLLLRTRPDYLEQQIQDAFQSALLANQIPATLQMLDYGGVNLNCHLGSWTQARETYMTTPLGWAVFHENLDLVEKFLDNGADVDFTLPTAQRLAVEWRVLFDAVERSQAEMVKLLVKRSTNRVACTKALSLAVERASSIEDPSYKEYKVFRILLKNAVSCNFKEDDIQPPPPPRPQRGDLGRIMCSYPVKHRQNGEFIPPIVHAVLNGNLRIVQILLSYGADVNTSYRQLQITKSKFCCGRILDLAKDLGHQQIADFLLKCGAQPDLGPLPYEEAMQCGVASCPVFRERMRARCRELYPFVDSARPTRGTSPTEVAALHWHKIELNQILPPPLAIDQSQLTPRQALSVSVTQRRPPSTPSITPTSPILLYHAQSHQKKKIKMPTPESAAFLAKKPTVPPTYEGVDFDDNVAIHNARDAIIREQWVRSMMARLVGEELGKCYAREGVNHFEKCGKLRERYLELLKDRKIKGYLFEEKNYFSKSS</sequence>
<dbReference type="AlphaFoldDB" id="B6QJW6"/>
<dbReference type="Proteomes" id="UP000001294">
    <property type="component" value="Unassembled WGS sequence"/>
</dbReference>
<dbReference type="PRINTS" id="PR01415">
    <property type="entry name" value="ANKYRIN"/>
</dbReference>
<dbReference type="PROSITE" id="PS50297">
    <property type="entry name" value="ANK_REP_REGION"/>
    <property type="match status" value="3"/>
</dbReference>
<feature type="repeat" description="ANK" evidence="3">
    <location>
        <begin position="404"/>
        <end position="436"/>
    </location>
</feature>
<dbReference type="SUPFAM" id="SSF48403">
    <property type="entry name" value="Ankyrin repeat"/>
    <property type="match status" value="1"/>
</dbReference>
<dbReference type="Pfam" id="PF00023">
    <property type="entry name" value="Ank"/>
    <property type="match status" value="1"/>
</dbReference>
<dbReference type="SMART" id="SM00248">
    <property type="entry name" value="ANK"/>
    <property type="match status" value="7"/>
</dbReference>
<evidence type="ECO:0000313" key="5">
    <source>
        <dbReference type="EMBL" id="EEA23524.1"/>
    </source>
</evidence>
<name>B6QJW6_TALMQ</name>
<accession>B6QJW6</accession>
<evidence type="ECO:0000256" key="2">
    <source>
        <dbReference type="ARBA" id="ARBA00023043"/>
    </source>
</evidence>
<gene>
    <name evidence="5" type="ORF">PMAA_101110</name>
</gene>
<dbReference type="PhylomeDB" id="B6QJW6"/>
<evidence type="ECO:0000313" key="6">
    <source>
        <dbReference type="Proteomes" id="UP000001294"/>
    </source>
</evidence>
<protein>
    <submittedName>
        <fullName evidence="5">NADH-ubiquinone oxidoreductase 12 kDa subunit, putative</fullName>
    </submittedName>
</protein>
<dbReference type="EMBL" id="DS995902">
    <property type="protein sequence ID" value="EEA23524.1"/>
    <property type="molecule type" value="Genomic_DNA"/>
</dbReference>
<dbReference type="OrthoDB" id="366390at2759"/>
<dbReference type="InterPro" id="IPR002110">
    <property type="entry name" value="Ankyrin_rpt"/>
</dbReference>
<feature type="region of interest" description="Disordered" evidence="4">
    <location>
        <begin position="553"/>
        <end position="573"/>
    </location>
</feature>